<keyword evidence="4" id="KW-0804">Transcription</keyword>
<keyword evidence="3 5" id="KW-0238">DNA-binding</keyword>
<dbReference type="Pfam" id="PF03704">
    <property type="entry name" value="BTAD"/>
    <property type="match status" value="1"/>
</dbReference>
<evidence type="ECO:0000256" key="3">
    <source>
        <dbReference type="ARBA" id="ARBA00023125"/>
    </source>
</evidence>
<evidence type="ECO:0000313" key="7">
    <source>
        <dbReference type="EMBL" id="SNT48889.1"/>
    </source>
</evidence>
<name>A0A239N3Y1_9ACTN</name>
<dbReference type="SUPFAM" id="SSF52540">
    <property type="entry name" value="P-loop containing nucleoside triphosphate hydrolases"/>
    <property type="match status" value="1"/>
</dbReference>
<protein>
    <submittedName>
        <fullName evidence="7">Transcriptional regulatory protein, C terminal</fullName>
    </submittedName>
</protein>
<dbReference type="EMBL" id="FZPH01000007">
    <property type="protein sequence ID" value="SNT48889.1"/>
    <property type="molecule type" value="Genomic_DNA"/>
</dbReference>
<keyword evidence="2" id="KW-0805">Transcription regulation</keyword>
<dbReference type="GO" id="GO:0006355">
    <property type="term" value="P:regulation of DNA-templated transcription"/>
    <property type="evidence" value="ECO:0007669"/>
    <property type="project" value="InterPro"/>
</dbReference>
<dbReference type="AlphaFoldDB" id="A0A239N3Y1"/>
<dbReference type="InterPro" id="IPR027417">
    <property type="entry name" value="P-loop_NTPase"/>
</dbReference>
<evidence type="ECO:0000256" key="4">
    <source>
        <dbReference type="ARBA" id="ARBA00023163"/>
    </source>
</evidence>
<dbReference type="PANTHER" id="PTHR35807">
    <property type="entry name" value="TRANSCRIPTIONAL REGULATOR REDD-RELATED"/>
    <property type="match status" value="1"/>
</dbReference>
<evidence type="ECO:0000256" key="2">
    <source>
        <dbReference type="ARBA" id="ARBA00023015"/>
    </source>
</evidence>
<comment type="similarity">
    <text evidence="1">Belongs to the AfsR/DnrI/RedD regulatory family.</text>
</comment>
<dbReference type="SMART" id="SM00862">
    <property type="entry name" value="Trans_reg_C"/>
    <property type="match status" value="1"/>
</dbReference>
<dbReference type="Proteomes" id="UP000198362">
    <property type="component" value="Unassembled WGS sequence"/>
</dbReference>
<dbReference type="GO" id="GO:0000160">
    <property type="term" value="P:phosphorelay signal transduction system"/>
    <property type="evidence" value="ECO:0007669"/>
    <property type="project" value="InterPro"/>
</dbReference>
<evidence type="ECO:0000256" key="1">
    <source>
        <dbReference type="ARBA" id="ARBA00005820"/>
    </source>
</evidence>
<dbReference type="SMART" id="SM01043">
    <property type="entry name" value="BTAD"/>
    <property type="match status" value="1"/>
</dbReference>
<reference evidence="7 8" key="1">
    <citation type="submission" date="2017-06" db="EMBL/GenBank/DDBJ databases">
        <authorList>
            <person name="Kim H.J."/>
            <person name="Triplett B.A."/>
        </authorList>
    </citation>
    <scope>NUCLEOTIDE SEQUENCE [LARGE SCALE GENOMIC DNA]</scope>
    <source>
        <strain evidence="7 8">CGMCC 4.5593</strain>
    </source>
</reference>
<sequence>MATSHALRVQILGPLRLWRDGVEQDVGPRQQAYLLALLLAMEGHPISTAELVDLIWEHDPPNSATSVIQKYVSVLRRMFEPALPARLAGSFLHRRGDGYLFVAGDGMLDLVTFRQLVDAARTADGEGRHAAALDHYVEALGLWHGSAGEGLTHGPTAIPVFAGLDDEFFAACVAAAELAVSTGQPERALPALHRAATMSPLHEPVQASLIVSLGAAGQQAEALSVFRTVRARLADELGIDPGPALRTAHQRVLRQDDTPAIEEADGGVVGRFDELAALRQAVQVGFAGGTGLAIVEGAPGVGKTRLLEEATADAGRHGALVAWGRCLEGDGTPSLWPWEQVLGTVLDALPQAAHQQWLAGDLGRLLRARGGAVSRPEPDRGAQFRLFEQVTAAVGQVAARRTLVLVIDDLQWADVASLRLFAHLAARLPAHTVLIGALRDRAPVHGAEVGAMLAASSRLPGHRRLWLGPLDQVEVAELVRGETGQEPSPGAAAGIHTRTAGNPFFVRELSRLLADSGDLTEEAVARAGVPASVRDVVRARMTGLDEGATGLLQLAAVIGRTVDLGVLASAADLAGQTCLDRLEPLDGAGLLEPAPGDPRSFRFPHDLVRDTVRATTPPRQATRLHVRVADALDRNDAEALAYHLWEAGPLVDPARTASALIRAGEAATAKLAFEAAERHLRTAVDVARTAGLAELELAALSQLATAVWMRVGPVGSAPEVLQRAADLARSLGRERDAADFLFSRCVGASHGLDVEYSGLLARRLLDEGEASTDPVVRAYGLIAWGIHQWDIGAIGEAFRCLRRYDRAVFDRDRQQLRQLGHAMQAVTTAMHGDLDAARAQFDVLVAEAGDDPYSVAAAAHFSAMAAATAGDPGWLLRVTPRGLSMTSESRMVHFHTYLRLGRYWAQAMTGGDARGGLATEAERLLDAMLLDPPRSGLALHTALIGEMHLVEGRPTQAQATLDRADSLIDKYGQRSAKGLVLLLRARLAHAQGKPMRSAAERAHALSTAQEAHLFAHRARDLLAINQR</sequence>
<dbReference type="Gene3D" id="1.25.40.10">
    <property type="entry name" value="Tetratricopeptide repeat domain"/>
    <property type="match status" value="1"/>
</dbReference>
<dbReference type="InterPro" id="IPR001867">
    <property type="entry name" value="OmpR/PhoB-type_DNA-bd"/>
</dbReference>
<dbReference type="InterPro" id="IPR016032">
    <property type="entry name" value="Sig_transdc_resp-reg_C-effctor"/>
</dbReference>
<dbReference type="InterPro" id="IPR005158">
    <property type="entry name" value="BTAD"/>
</dbReference>
<dbReference type="CDD" id="cd15831">
    <property type="entry name" value="BTAD"/>
    <property type="match status" value="1"/>
</dbReference>
<accession>A0A239N3Y1</accession>
<dbReference type="GO" id="GO:0003677">
    <property type="term" value="F:DNA binding"/>
    <property type="evidence" value="ECO:0007669"/>
    <property type="project" value="UniProtKB-UniRule"/>
</dbReference>
<dbReference type="InterPro" id="IPR041664">
    <property type="entry name" value="AAA_16"/>
</dbReference>
<evidence type="ECO:0000313" key="8">
    <source>
        <dbReference type="Proteomes" id="UP000198362"/>
    </source>
</evidence>
<dbReference type="Gene3D" id="1.10.10.10">
    <property type="entry name" value="Winged helix-like DNA-binding domain superfamily/Winged helix DNA-binding domain"/>
    <property type="match status" value="1"/>
</dbReference>
<keyword evidence="8" id="KW-1185">Reference proteome</keyword>
<feature type="DNA-binding region" description="OmpR/PhoB-type" evidence="5">
    <location>
        <begin position="1"/>
        <end position="103"/>
    </location>
</feature>
<dbReference type="Pfam" id="PF13191">
    <property type="entry name" value="AAA_16"/>
    <property type="match status" value="1"/>
</dbReference>
<dbReference type="InterPro" id="IPR011990">
    <property type="entry name" value="TPR-like_helical_dom_sf"/>
</dbReference>
<dbReference type="InterPro" id="IPR051677">
    <property type="entry name" value="AfsR-DnrI-RedD_regulator"/>
</dbReference>
<dbReference type="SUPFAM" id="SSF46894">
    <property type="entry name" value="C-terminal effector domain of the bipartite response regulators"/>
    <property type="match status" value="1"/>
</dbReference>
<dbReference type="SUPFAM" id="SSF48452">
    <property type="entry name" value="TPR-like"/>
    <property type="match status" value="1"/>
</dbReference>
<organism evidence="7 8">
    <name type="scientific">Asanoa hainanensis</name>
    <dbReference type="NCBI Taxonomy" id="560556"/>
    <lineage>
        <taxon>Bacteria</taxon>
        <taxon>Bacillati</taxon>
        <taxon>Actinomycetota</taxon>
        <taxon>Actinomycetes</taxon>
        <taxon>Micromonosporales</taxon>
        <taxon>Micromonosporaceae</taxon>
        <taxon>Asanoa</taxon>
    </lineage>
</organism>
<gene>
    <name evidence="7" type="ORF">SAMN05421812_107151</name>
</gene>
<dbReference type="InterPro" id="IPR036388">
    <property type="entry name" value="WH-like_DNA-bd_sf"/>
</dbReference>
<proteinExistence type="inferred from homology"/>
<dbReference type="RefSeq" id="WP_245871041.1">
    <property type="nucleotide sequence ID" value="NZ_FZPH01000007.1"/>
</dbReference>
<feature type="domain" description="OmpR/PhoB-type" evidence="6">
    <location>
        <begin position="1"/>
        <end position="103"/>
    </location>
</feature>
<dbReference type="PANTHER" id="PTHR35807:SF1">
    <property type="entry name" value="TRANSCRIPTIONAL REGULATOR REDD"/>
    <property type="match status" value="1"/>
</dbReference>
<evidence type="ECO:0000256" key="5">
    <source>
        <dbReference type="PROSITE-ProRule" id="PRU01091"/>
    </source>
</evidence>
<dbReference type="PROSITE" id="PS51755">
    <property type="entry name" value="OMPR_PHOB"/>
    <property type="match status" value="1"/>
</dbReference>
<evidence type="ECO:0000259" key="6">
    <source>
        <dbReference type="PROSITE" id="PS51755"/>
    </source>
</evidence>